<proteinExistence type="predicted"/>
<feature type="transmembrane region" description="Helical" evidence="1">
    <location>
        <begin position="56"/>
        <end position="80"/>
    </location>
</feature>
<organism evidence="2 3">
    <name type="scientific">Arthrobacter hankyongi</name>
    <dbReference type="NCBI Taxonomy" id="2904801"/>
    <lineage>
        <taxon>Bacteria</taxon>
        <taxon>Bacillati</taxon>
        <taxon>Actinomycetota</taxon>
        <taxon>Actinomycetes</taxon>
        <taxon>Micrococcales</taxon>
        <taxon>Micrococcaceae</taxon>
        <taxon>Arthrobacter</taxon>
    </lineage>
</organism>
<evidence type="ECO:0000256" key="1">
    <source>
        <dbReference type="SAM" id="Phobius"/>
    </source>
</evidence>
<sequence length="367" mass="38454">MSRPLPFGRIRRHLSQSAAPVESAAVILAGAMFVISALAALVVFRGRYVPISGRGSIGQFVALAGAAAAVVVLVGAVMAVRTRHPSAAGAGPSGPPRERLGWYDIAALALAYALIALLGWTAIANVVSDSFQGAVVYSLSAALLAGVAVAVTSYAVFLSATHLTPMSLSLTLALFLVVGIFASMLTASDPLWWQENLSMLGVTGDLSARTFNLTLIIAGVVMTTIAHYATSALPARTRQEQRGRRRVRSGLALIGILLACVGIFPVDEFLVLHTLAASGMAVVYIALVAALGRLVPGLPRTFLVLGYVFIAVILVLAMFFATGYYTLTAVELVAFLLIFGWLMVLIRNTGAMRTSAQAAEPVDQRAG</sequence>
<keyword evidence="1" id="KW-0472">Membrane</keyword>
<feature type="transmembrane region" description="Helical" evidence="1">
    <location>
        <begin position="327"/>
        <end position="346"/>
    </location>
</feature>
<protein>
    <submittedName>
        <fullName evidence="2">DUF998 domain-containing protein</fullName>
    </submittedName>
</protein>
<name>A0ABS9L8U8_9MICC</name>
<keyword evidence="1" id="KW-0812">Transmembrane</keyword>
<keyword evidence="1" id="KW-1133">Transmembrane helix</keyword>
<feature type="transmembrane region" description="Helical" evidence="1">
    <location>
        <begin position="170"/>
        <end position="193"/>
    </location>
</feature>
<dbReference type="Proteomes" id="UP001165368">
    <property type="component" value="Unassembled WGS sequence"/>
</dbReference>
<feature type="transmembrane region" description="Helical" evidence="1">
    <location>
        <begin position="21"/>
        <end position="44"/>
    </location>
</feature>
<dbReference type="Pfam" id="PF06197">
    <property type="entry name" value="DUF998"/>
    <property type="match status" value="1"/>
</dbReference>
<feature type="transmembrane region" description="Helical" evidence="1">
    <location>
        <begin position="135"/>
        <end position="158"/>
    </location>
</feature>
<accession>A0ABS9L8U8</accession>
<feature type="transmembrane region" description="Helical" evidence="1">
    <location>
        <begin position="247"/>
        <end position="264"/>
    </location>
</feature>
<evidence type="ECO:0000313" key="2">
    <source>
        <dbReference type="EMBL" id="MCG2622938.1"/>
    </source>
</evidence>
<reference evidence="2" key="1">
    <citation type="submission" date="2022-01" db="EMBL/GenBank/DDBJ databases">
        <authorList>
            <person name="Jo J.-H."/>
            <person name="Im W.-T."/>
        </authorList>
    </citation>
    <scope>NUCLEOTIDE SEQUENCE</scope>
    <source>
        <strain evidence="2">I2-34</strain>
    </source>
</reference>
<dbReference type="RefSeq" id="WP_237821742.1">
    <property type="nucleotide sequence ID" value="NZ_JAKLTQ010000009.1"/>
</dbReference>
<comment type="caution">
    <text evidence="2">The sequence shown here is derived from an EMBL/GenBank/DDBJ whole genome shotgun (WGS) entry which is preliminary data.</text>
</comment>
<feature type="transmembrane region" description="Helical" evidence="1">
    <location>
        <begin position="213"/>
        <end position="235"/>
    </location>
</feature>
<feature type="transmembrane region" description="Helical" evidence="1">
    <location>
        <begin position="270"/>
        <end position="290"/>
    </location>
</feature>
<keyword evidence="3" id="KW-1185">Reference proteome</keyword>
<evidence type="ECO:0000313" key="3">
    <source>
        <dbReference type="Proteomes" id="UP001165368"/>
    </source>
</evidence>
<dbReference type="InterPro" id="IPR009339">
    <property type="entry name" value="DUF998"/>
</dbReference>
<gene>
    <name evidence="2" type="ORF">LVY72_13630</name>
</gene>
<dbReference type="EMBL" id="JAKLTQ010000009">
    <property type="protein sequence ID" value="MCG2622938.1"/>
    <property type="molecule type" value="Genomic_DNA"/>
</dbReference>
<feature type="transmembrane region" description="Helical" evidence="1">
    <location>
        <begin position="302"/>
        <end position="321"/>
    </location>
</feature>
<feature type="transmembrane region" description="Helical" evidence="1">
    <location>
        <begin position="101"/>
        <end position="123"/>
    </location>
</feature>